<sequence>MSKHTVEDVLQQRQIPFTALIGCPDFITKATLHFRPLVNYLTKDEFICNFFDFLFVDHKKVPKEELSQLLNTLDKFIDVKVSPIFQKIAESKSLLDRLFPQNFPKSQSFLIQIIYSKFLQTQLDLHWETFLVQSNLLQTLISPIFSSKQQTKKKQIKDPSIFDNMKLILSQIFKNDKNENENEKENDNGNVTFLFKTLATDFFPTILKSLEDFESPLFSFRLEIISEFITSIPVNNTEIIEIIVPIIENLNNILDHFEPKNLDLPNGNTIIMGLPTLYSTKILCHLVTLNNKKIFNELKDKKILQRLVGTERSMITYLLKKTNFLDDIKSLLLNYDPEQKPPGNLHHAAAIVNKLKKLQIKKPNNEWDKAKEISKELIKQIGEKEV</sequence>
<accession>A0ABQ8YUY4</accession>
<organism evidence="1 2">
    <name type="scientific">Anaeramoeba flamelloides</name>
    <dbReference type="NCBI Taxonomy" id="1746091"/>
    <lineage>
        <taxon>Eukaryota</taxon>
        <taxon>Metamonada</taxon>
        <taxon>Anaeramoebidae</taxon>
        <taxon>Anaeramoeba</taxon>
    </lineage>
</organism>
<proteinExistence type="predicted"/>
<evidence type="ECO:0000313" key="2">
    <source>
        <dbReference type="Proteomes" id="UP001150062"/>
    </source>
</evidence>
<keyword evidence="2" id="KW-1185">Reference proteome</keyword>
<comment type="caution">
    <text evidence="1">The sequence shown here is derived from an EMBL/GenBank/DDBJ whole genome shotgun (WGS) entry which is preliminary data.</text>
</comment>
<dbReference type="EMBL" id="JAOAOG010000113">
    <property type="protein sequence ID" value="KAJ6248419.1"/>
    <property type="molecule type" value="Genomic_DNA"/>
</dbReference>
<name>A0ABQ8YUY4_9EUKA</name>
<dbReference type="Proteomes" id="UP001150062">
    <property type="component" value="Unassembled WGS sequence"/>
</dbReference>
<protein>
    <submittedName>
        <fullName evidence="1">Uncharacterized protein</fullName>
    </submittedName>
</protein>
<evidence type="ECO:0000313" key="1">
    <source>
        <dbReference type="EMBL" id="KAJ6248419.1"/>
    </source>
</evidence>
<reference evidence="1" key="1">
    <citation type="submission" date="2022-08" db="EMBL/GenBank/DDBJ databases">
        <title>Novel sulfate-reducing endosymbionts in the free-living metamonad Anaeramoeba.</title>
        <authorList>
            <person name="Jerlstrom-Hultqvist J."/>
            <person name="Cepicka I."/>
            <person name="Gallot-Lavallee L."/>
            <person name="Salas-Leiva D."/>
            <person name="Curtis B.A."/>
            <person name="Zahonova K."/>
            <person name="Pipaliya S."/>
            <person name="Dacks J."/>
            <person name="Roger A.J."/>
        </authorList>
    </citation>
    <scope>NUCLEOTIDE SEQUENCE</scope>
    <source>
        <strain evidence="1">Schooner1</strain>
    </source>
</reference>
<gene>
    <name evidence="1" type="ORF">M0813_17613</name>
</gene>